<organism evidence="2">
    <name type="scientific">Ditylum brightwellii</name>
    <dbReference type="NCBI Taxonomy" id="49249"/>
    <lineage>
        <taxon>Eukaryota</taxon>
        <taxon>Sar</taxon>
        <taxon>Stramenopiles</taxon>
        <taxon>Ochrophyta</taxon>
        <taxon>Bacillariophyta</taxon>
        <taxon>Mediophyceae</taxon>
        <taxon>Lithodesmiophycidae</taxon>
        <taxon>Lithodesmiales</taxon>
        <taxon>Lithodesmiaceae</taxon>
        <taxon>Ditylum</taxon>
    </lineage>
</organism>
<name>A0A6V2MLK6_9STRA</name>
<dbReference type="EMBL" id="HBNS01047630">
    <property type="protein sequence ID" value="CAE4648431.1"/>
    <property type="molecule type" value="Transcribed_RNA"/>
</dbReference>
<evidence type="ECO:0000313" key="1">
    <source>
        <dbReference type="EMBL" id="CAE4648428.1"/>
    </source>
</evidence>
<dbReference type="AlphaFoldDB" id="A0A6V2MLK6"/>
<proteinExistence type="predicted"/>
<reference evidence="2" key="1">
    <citation type="submission" date="2021-01" db="EMBL/GenBank/DDBJ databases">
        <authorList>
            <person name="Corre E."/>
            <person name="Pelletier E."/>
            <person name="Niang G."/>
            <person name="Scheremetjew M."/>
            <person name="Finn R."/>
            <person name="Kale V."/>
            <person name="Holt S."/>
            <person name="Cochrane G."/>
            <person name="Meng A."/>
            <person name="Brown T."/>
            <person name="Cohen L."/>
        </authorList>
    </citation>
    <scope>NUCLEOTIDE SEQUENCE</scope>
    <source>
        <strain evidence="2">GSO104</strain>
    </source>
</reference>
<evidence type="ECO:0000313" key="3">
    <source>
        <dbReference type="EMBL" id="CAE4648431.1"/>
    </source>
</evidence>
<gene>
    <name evidence="1" type="ORF">DBRI00130_LOCUS36712</name>
    <name evidence="2" type="ORF">DBRI00130_LOCUS36713</name>
    <name evidence="3" type="ORF">DBRI00130_LOCUS36714</name>
    <name evidence="4" type="ORF">DBRI00130_LOCUS36715</name>
</gene>
<protein>
    <submittedName>
        <fullName evidence="2">Uncharacterized protein</fullName>
    </submittedName>
</protein>
<accession>A0A6V2MLK6</accession>
<dbReference type="EMBL" id="HBNS01047629">
    <property type="protein sequence ID" value="CAE4648430.1"/>
    <property type="molecule type" value="Transcribed_RNA"/>
</dbReference>
<dbReference type="EMBL" id="HBNS01047627">
    <property type="protein sequence ID" value="CAE4648428.1"/>
    <property type="molecule type" value="Transcribed_RNA"/>
</dbReference>
<evidence type="ECO:0000313" key="2">
    <source>
        <dbReference type="EMBL" id="CAE4648430.1"/>
    </source>
</evidence>
<dbReference type="EMBL" id="HBNS01047632">
    <property type="protein sequence ID" value="CAE4648433.1"/>
    <property type="molecule type" value="Transcribed_RNA"/>
</dbReference>
<evidence type="ECO:0000313" key="4">
    <source>
        <dbReference type="EMBL" id="CAE4648433.1"/>
    </source>
</evidence>
<sequence length="113" mass="12084">MAAIENSLAGNASSCITISNNSDEMHGLLLYTSVVSRITLCAKFAAKTVAHMPYSFSLDSQDLPVAINGAVLIQHIQKCRSLLQSSVKSWACLEISNRPKKAESCIQICSPAA</sequence>